<gene>
    <name evidence="1" type="ORF">THSYN_07190</name>
</gene>
<organism evidence="1 2">
    <name type="scientific">Candidatus Thiodictyon syntrophicum</name>
    <dbReference type="NCBI Taxonomy" id="1166950"/>
    <lineage>
        <taxon>Bacteria</taxon>
        <taxon>Pseudomonadati</taxon>
        <taxon>Pseudomonadota</taxon>
        <taxon>Gammaproteobacteria</taxon>
        <taxon>Chromatiales</taxon>
        <taxon>Chromatiaceae</taxon>
        <taxon>Thiodictyon</taxon>
    </lineage>
</organism>
<name>A0A2K8U5C5_9GAMM</name>
<dbReference type="EMBL" id="CP020370">
    <property type="protein sequence ID" value="AUB80757.1"/>
    <property type="molecule type" value="Genomic_DNA"/>
</dbReference>
<reference evidence="1 2" key="1">
    <citation type="submission" date="2017-03" db="EMBL/GenBank/DDBJ databases">
        <title>Complete genome sequence of Candidatus 'Thiodictyon syntrophicum' sp. nov. strain Cad16T, a photolithoautotroph purple sulfur bacterium isolated from an alpine meromictic lake.</title>
        <authorList>
            <person name="Luedin S.M."/>
            <person name="Pothier J.F."/>
            <person name="Danza F."/>
            <person name="Storelli N."/>
            <person name="Wittwer M."/>
            <person name="Tonolla M."/>
        </authorList>
    </citation>
    <scope>NUCLEOTIDE SEQUENCE [LARGE SCALE GENOMIC DNA]</scope>
    <source>
        <strain evidence="1 2">Cad16T</strain>
    </source>
</reference>
<dbReference type="Proteomes" id="UP000232638">
    <property type="component" value="Chromosome"/>
</dbReference>
<accession>A0A2K8U5C5</accession>
<dbReference type="AlphaFoldDB" id="A0A2K8U5C5"/>
<evidence type="ECO:0000313" key="1">
    <source>
        <dbReference type="EMBL" id="AUB80757.1"/>
    </source>
</evidence>
<dbReference type="KEGG" id="tsy:THSYN_07190"/>
<dbReference type="RefSeq" id="WP_100918545.1">
    <property type="nucleotide sequence ID" value="NZ_CP020370.1"/>
</dbReference>
<sequence>MKPETLILPLILLAAAIFLEVVTRTVALADNYRELAAFYDSQQAQYKIAVDLRNQFQGIATETAKLAEVGNQNAITVMERLKAAGISVQLPASDEKTP</sequence>
<evidence type="ECO:0000313" key="2">
    <source>
        <dbReference type="Proteomes" id="UP000232638"/>
    </source>
</evidence>
<protein>
    <submittedName>
        <fullName evidence="1">Uncharacterized protein</fullName>
    </submittedName>
</protein>
<keyword evidence="2" id="KW-1185">Reference proteome</keyword>
<proteinExistence type="predicted"/>